<dbReference type="AlphaFoldDB" id="A0A1I0WHM7"/>
<name>A0A1I0WHM7_9FIRM</name>
<dbReference type="RefSeq" id="WP_092870782.1">
    <property type="nucleotide sequence ID" value="NZ_FOJY01000004.1"/>
</dbReference>
<keyword evidence="2" id="KW-1185">Reference proteome</keyword>
<gene>
    <name evidence="1" type="ORF">SAMN05216249_10471</name>
</gene>
<proteinExistence type="predicted"/>
<organism evidence="1 2">
    <name type="scientific">Acetitomaculum ruminis DSM 5522</name>
    <dbReference type="NCBI Taxonomy" id="1120918"/>
    <lineage>
        <taxon>Bacteria</taxon>
        <taxon>Bacillati</taxon>
        <taxon>Bacillota</taxon>
        <taxon>Clostridia</taxon>
        <taxon>Lachnospirales</taxon>
        <taxon>Lachnospiraceae</taxon>
        <taxon>Acetitomaculum</taxon>
    </lineage>
</organism>
<reference evidence="1 2" key="1">
    <citation type="submission" date="2016-10" db="EMBL/GenBank/DDBJ databases">
        <authorList>
            <person name="de Groot N.N."/>
        </authorList>
    </citation>
    <scope>NUCLEOTIDE SEQUENCE [LARGE SCALE GENOMIC DNA]</scope>
    <source>
        <strain evidence="1 2">DSM 5522</strain>
    </source>
</reference>
<evidence type="ECO:0000313" key="1">
    <source>
        <dbReference type="EMBL" id="SFA87897.1"/>
    </source>
</evidence>
<dbReference type="EMBL" id="FOJY01000004">
    <property type="protein sequence ID" value="SFA87897.1"/>
    <property type="molecule type" value="Genomic_DNA"/>
</dbReference>
<sequence length="166" mass="19497">MRLDVVNDIIKGQLIFKNLTKKRFKNTEEARLNGAAWALKRIDEEGIENFREELVRRNACYIPLELNLKAVKEILEEFAAEVEQTTLDTYMIMAFCILIDGWGWDKEELTAFYGLFEGNTHRMAEGMVSWDELINKVKEERQIEMSINWGKRIDPTKDFKKADEDD</sequence>
<protein>
    <submittedName>
        <fullName evidence="1">Uncharacterized protein</fullName>
    </submittedName>
</protein>
<dbReference type="Proteomes" id="UP000198838">
    <property type="component" value="Unassembled WGS sequence"/>
</dbReference>
<evidence type="ECO:0000313" key="2">
    <source>
        <dbReference type="Proteomes" id="UP000198838"/>
    </source>
</evidence>
<dbReference type="STRING" id="1120918.SAMN05216249_10471"/>
<accession>A0A1I0WHM7</accession>